<dbReference type="PANTHER" id="PTHR33154">
    <property type="entry name" value="TRANSCRIPTIONAL REGULATOR, ARSR FAMILY"/>
    <property type="match status" value="1"/>
</dbReference>
<dbReference type="Proteomes" id="UP000179281">
    <property type="component" value="Unassembled WGS sequence"/>
</dbReference>
<dbReference type="STRING" id="1798653.A3G64_00815"/>
<reference evidence="5 6" key="1">
    <citation type="journal article" date="2016" name="Nat. Commun.">
        <title>Thousands of microbial genomes shed light on interconnected biogeochemical processes in an aquifer system.</title>
        <authorList>
            <person name="Anantharaman K."/>
            <person name="Brown C.T."/>
            <person name="Hug L.A."/>
            <person name="Sharon I."/>
            <person name="Castelle C.J."/>
            <person name="Probst A.J."/>
            <person name="Thomas B.C."/>
            <person name="Singh A."/>
            <person name="Wilkins M.J."/>
            <person name="Karaoz U."/>
            <person name="Brodie E.L."/>
            <person name="Williams K.H."/>
            <person name="Hubbard S.S."/>
            <person name="Banfield J.F."/>
        </authorList>
    </citation>
    <scope>NUCLEOTIDE SEQUENCE [LARGE SCALE GENOMIC DNA]</scope>
</reference>
<keyword evidence="3" id="KW-0804">Transcription</keyword>
<name>A0A1G2CL38_9BACT</name>
<dbReference type="Gene3D" id="1.10.10.10">
    <property type="entry name" value="Winged helix-like DNA-binding domain superfamily/Winged helix DNA-binding domain"/>
    <property type="match status" value="1"/>
</dbReference>
<dbReference type="Pfam" id="PF01022">
    <property type="entry name" value="HTH_5"/>
    <property type="match status" value="1"/>
</dbReference>
<comment type="caution">
    <text evidence="5">The sequence shown here is derived from an EMBL/GenBank/DDBJ whole genome shotgun (WGS) entry which is preliminary data.</text>
</comment>
<dbReference type="GO" id="GO:0003700">
    <property type="term" value="F:DNA-binding transcription factor activity"/>
    <property type="evidence" value="ECO:0007669"/>
    <property type="project" value="InterPro"/>
</dbReference>
<organism evidence="5 6">
    <name type="scientific">Candidatus Liptonbacteria bacterium RIFCSPLOWO2_12_FULL_60_15</name>
    <dbReference type="NCBI Taxonomy" id="1798653"/>
    <lineage>
        <taxon>Bacteria</taxon>
        <taxon>Candidatus Liptoniibacteriota</taxon>
    </lineage>
</organism>
<evidence type="ECO:0000256" key="1">
    <source>
        <dbReference type="ARBA" id="ARBA00023015"/>
    </source>
</evidence>
<dbReference type="SMART" id="SM00418">
    <property type="entry name" value="HTH_ARSR"/>
    <property type="match status" value="1"/>
</dbReference>
<dbReference type="EMBL" id="MHLD01000045">
    <property type="protein sequence ID" value="OGZ01450.1"/>
    <property type="molecule type" value="Genomic_DNA"/>
</dbReference>
<dbReference type="InterPro" id="IPR051081">
    <property type="entry name" value="HTH_MetalResp_TranReg"/>
</dbReference>
<dbReference type="NCBIfam" id="NF033788">
    <property type="entry name" value="HTH_metalloreg"/>
    <property type="match status" value="1"/>
</dbReference>
<dbReference type="InterPro" id="IPR011991">
    <property type="entry name" value="ArsR-like_HTH"/>
</dbReference>
<gene>
    <name evidence="5" type="ORF">A3G64_00815</name>
</gene>
<dbReference type="GO" id="GO:0003677">
    <property type="term" value="F:DNA binding"/>
    <property type="evidence" value="ECO:0007669"/>
    <property type="project" value="UniProtKB-KW"/>
</dbReference>
<protein>
    <recommendedName>
        <fullName evidence="4">HTH arsR-type domain-containing protein</fullName>
    </recommendedName>
</protein>
<dbReference type="InterPro" id="IPR001845">
    <property type="entry name" value="HTH_ArsR_DNA-bd_dom"/>
</dbReference>
<keyword evidence="2" id="KW-0238">DNA-binding</keyword>
<dbReference type="CDD" id="cd00090">
    <property type="entry name" value="HTH_ARSR"/>
    <property type="match status" value="1"/>
</dbReference>
<evidence type="ECO:0000256" key="2">
    <source>
        <dbReference type="ARBA" id="ARBA00023125"/>
    </source>
</evidence>
<dbReference type="SUPFAM" id="SSF46785">
    <property type="entry name" value="Winged helix' DNA-binding domain"/>
    <property type="match status" value="1"/>
</dbReference>
<dbReference type="AlphaFoldDB" id="A0A1G2CL38"/>
<accession>A0A1G2CL38</accession>
<dbReference type="PANTHER" id="PTHR33154:SF33">
    <property type="entry name" value="TRANSCRIPTIONAL REPRESSOR SDPR"/>
    <property type="match status" value="1"/>
</dbReference>
<proteinExistence type="predicted"/>
<evidence type="ECO:0000259" key="4">
    <source>
        <dbReference type="PROSITE" id="PS50987"/>
    </source>
</evidence>
<dbReference type="InterPro" id="IPR036390">
    <property type="entry name" value="WH_DNA-bd_sf"/>
</dbReference>
<evidence type="ECO:0000256" key="3">
    <source>
        <dbReference type="ARBA" id="ARBA00023163"/>
    </source>
</evidence>
<evidence type="ECO:0000313" key="5">
    <source>
        <dbReference type="EMBL" id="OGZ01450.1"/>
    </source>
</evidence>
<dbReference type="PRINTS" id="PR00778">
    <property type="entry name" value="HTHARSR"/>
</dbReference>
<feature type="domain" description="HTH arsR-type" evidence="4">
    <location>
        <begin position="1"/>
        <end position="86"/>
    </location>
</feature>
<sequence>MKKLERSLKAVANRRRLGILKYLKAQGKAPVAEIAGEIDLSFKATSKHLSVLAAADIVEKDQVGLQMFYRISAIQTPAIKSIISLL</sequence>
<dbReference type="PROSITE" id="PS50987">
    <property type="entry name" value="HTH_ARSR_2"/>
    <property type="match status" value="1"/>
</dbReference>
<evidence type="ECO:0000313" key="6">
    <source>
        <dbReference type="Proteomes" id="UP000179281"/>
    </source>
</evidence>
<keyword evidence="1" id="KW-0805">Transcription regulation</keyword>
<dbReference type="InterPro" id="IPR036388">
    <property type="entry name" value="WH-like_DNA-bd_sf"/>
</dbReference>